<evidence type="ECO:0000313" key="9">
    <source>
        <dbReference type="EMBL" id="OAM89461.1"/>
    </source>
</evidence>
<dbReference type="InterPro" id="IPR032311">
    <property type="entry name" value="DUF4982"/>
</dbReference>
<feature type="domain" description="DUF4982" evidence="6">
    <location>
        <begin position="602"/>
        <end position="660"/>
    </location>
</feature>
<dbReference type="Gene3D" id="2.60.40.10">
    <property type="entry name" value="Immunoglobulins"/>
    <property type="match status" value="3"/>
</dbReference>
<dbReference type="Gene3D" id="2.60.120.260">
    <property type="entry name" value="Galactose-binding domain-like"/>
    <property type="match status" value="1"/>
</dbReference>
<dbReference type="GO" id="GO:0004553">
    <property type="term" value="F:hydrolase activity, hydrolyzing O-glycosyl compounds"/>
    <property type="evidence" value="ECO:0007669"/>
    <property type="project" value="InterPro"/>
</dbReference>
<evidence type="ECO:0000259" key="8">
    <source>
        <dbReference type="Pfam" id="PF22666"/>
    </source>
</evidence>
<dbReference type="Pfam" id="PF22666">
    <property type="entry name" value="Glyco_hydro_2_N2"/>
    <property type="match status" value="1"/>
</dbReference>
<evidence type="ECO:0000259" key="7">
    <source>
        <dbReference type="Pfam" id="PF18565"/>
    </source>
</evidence>
<dbReference type="Pfam" id="PF18565">
    <property type="entry name" value="Glyco_hydro2_C5"/>
    <property type="match status" value="1"/>
</dbReference>
<dbReference type="Pfam" id="PF16355">
    <property type="entry name" value="DUF4982"/>
    <property type="match status" value="1"/>
</dbReference>
<keyword evidence="10" id="KW-1185">Reference proteome</keyword>
<dbReference type="GO" id="GO:0005975">
    <property type="term" value="P:carbohydrate metabolic process"/>
    <property type="evidence" value="ECO:0007669"/>
    <property type="project" value="InterPro"/>
</dbReference>
<dbReference type="InterPro" id="IPR036156">
    <property type="entry name" value="Beta-gal/glucu_dom_sf"/>
</dbReference>
<dbReference type="AlphaFoldDB" id="A0A178IIG3"/>
<sequence length="783" mass="84859">MAAQREVVDWNSGWLFSIGAGADGNAPGAEADSWRAVVLPHDWSIENPVSKDAPSLGDGGFFQTGIGWYRRDFDAPASWRDRQVVIEFEGIYMNAGVWLNGASIAGRPYGYSSFFVDLTPHLRIGGKNTLLVRADNSAQPNCRWYSGSGIYRPVRLHVTAPVRVAPWGVFVATTRLDAESVSVRVETTVANGGKSAAGLSLETIITDPAGREVARVGAEGRAAPGADFTAAATATLANPQPWSPETPVLYRAVTRVRSGGSVVDEVVTPFGVRTVRVSAERGFELNGRPLKLAGGNVHHDHGPLGAAAFARAEERKVELLKAAGFNAARTSHNPPSPAFLDACDRLGLLVMDEAFDGWKSGKNPHDYGVWFDEWWRRDLDAMVLRDRNHPSVVLWSVGNEMFERGNADGLRIAHALTRRIRKIDTTRPVTAGVNGMGKGGEWSRLDPLFAAFDVAGYNYELGRHAADHERLPRRVIVAAESYLSETFANWAAAHNHAYVIGDFVWSAIDYLGEAGIGRVFPPGEPIVKHWEGGQWPWHGAACGDIDLTGLRKPGSHYRNIVWDRGEKLHVAVAAPAPGGEWGVSPWAPEPVQAHWTWSGHEGEPLAVEVYSRYDTVRLYLNGELLGEKPTTRAEEFKAVFSVPYAPGKLEAAGVRAGRETERFALVTASAPARLRLTPDRGRISADGQDLSFVVVEVLDANGVVVPSADHSVRYTLDGPAALAGIGSADLTDRDSYRANPRRVFQGRALVIVRAGDKAGTVKLTASAPGLPPAEFTLYMESSR</sequence>
<dbReference type="PRINTS" id="PR00132">
    <property type="entry name" value="GLHYDRLASE2"/>
</dbReference>
<comment type="similarity">
    <text evidence="1">Belongs to the glycosyl hydrolase 2 family.</text>
</comment>
<dbReference type="InterPro" id="IPR006101">
    <property type="entry name" value="Glyco_hydro_2"/>
</dbReference>
<dbReference type="SUPFAM" id="SSF49373">
    <property type="entry name" value="Invasin/intimin cell-adhesion fragments"/>
    <property type="match status" value="1"/>
</dbReference>
<dbReference type="Gene3D" id="3.20.20.80">
    <property type="entry name" value="Glycosidases"/>
    <property type="match status" value="1"/>
</dbReference>
<dbReference type="InterPro" id="IPR006103">
    <property type="entry name" value="Glyco_hydro_2_cat"/>
</dbReference>
<accession>A0A178IIG3</accession>
<evidence type="ECO:0000259" key="5">
    <source>
        <dbReference type="Pfam" id="PF02836"/>
    </source>
</evidence>
<dbReference type="InterPro" id="IPR008964">
    <property type="entry name" value="Invasin/intimin_cell_adhesion"/>
</dbReference>
<reference evidence="9 10" key="1">
    <citation type="submission" date="2016-01" db="EMBL/GenBank/DDBJ databases">
        <title>High potential of lignocellulose degradation of a new Verrucomicrobia species.</title>
        <authorList>
            <person name="Wang Y."/>
            <person name="Shi Y."/>
            <person name="Qiu Z."/>
            <person name="Liu S."/>
            <person name="Yang H."/>
        </authorList>
    </citation>
    <scope>NUCLEOTIDE SEQUENCE [LARGE SCALE GENOMIC DNA]</scope>
    <source>
        <strain evidence="9 10">TSB47</strain>
    </source>
</reference>
<feature type="domain" description="Glycoside hydrolase family 2" evidence="7">
    <location>
        <begin position="674"/>
        <end position="775"/>
    </location>
</feature>
<feature type="domain" description="Glycoside hydrolase family 2 immunoglobulin-like beta-sandwich" evidence="4">
    <location>
        <begin position="172"/>
        <end position="273"/>
    </location>
</feature>
<feature type="domain" description="Glycoside hydrolase family 2 catalytic" evidence="5">
    <location>
        <begin position="281"/>
        <end position="431"/>
    </location>
</feature>
<dbReference type="InterPro" id="IPR051913">
    <property type="entry name" value="GH2_Domain-Containing"/>
</dbReference>
<proteinExistence type="inferred from homology"/>
<keyword evidence="3" id="KW-0326">Glycosidase</keyword>
<dbReference type="SUPFAM" id="SSF51445">
    <property type="entry name" value="(Trans)glycosidases"/>
    <property type="match status" value="1"/>
</dbReference>
<dbReference type="SUPFAM" id="SSF49785">
    <property type="entry name" value="Galactose-binding domain-like"/>
    <property type="match status" value="1"/>
</dbReference>
<keyword evidence="2" id="KW-0378">Hydrolase</keyword>
<feature type="domain" description="Beta-mannosidase-like galactose-binding" evidence="8">
    <location>
        <begin position="68"/>
        <end position="139"/>
    </location>
</feature>
<dbReference type="InterPro" id="IPR006102">
    <property type="entry name" value="Ig-like_GH2"/>
</dbReference>
<name>A0A178IIG3_9BACT</name>
<dbReference type="PANTHER" id="PTHR42732">
    <property type="entry name" value="BETA-GALACTOSIDASE"/>
    <property type="match status" value="1"/>
</dbReference>
<evidence type="ECO:0000313" key="10">
    <source>
        <dbReference type="Proteomes" id="UP000078486"/>
    </source>
</evidence>
<dbReference type="InterPro" id="IPR017853">
    <property type="entry name" value="GH"/>
</dbReference>
<evidence type="ECO:0000256" key="3">
    <source>
        <dbReference type="ARBA" id="ARBA00023295"/>
    </source>
</evidence>
<dbReference type="Proteomes" id="UP000078486">
    <property type="component" value="Unassembled WGS sequence"/>
</dbReference>
<dbReference type="Pfam" id="PF02836">
    <property type="entry name" value="Glyco_hydro_2_C"/>
    <property type="match status" value="1"/>
</dbReference>
<evidence type="ECO:0000256" key="1">
    <source>
        <dbReference type="ARBA" id="ARBA00007401"/>
    </source>
</evidence>
<protein>
    <recommendedName>
        <fullName evidence="11">Glycoside hydrolase</fullName>
    </recommendedName>
</protein>
<dbReference type="EMBL" id="LRRQ01000094">
    <property type="protein sequence ID" value="OAM89461.1"/>
    <property type="molecule type" value="Genomic_DNA"/>
</dbReference>
<evidence type="ECO:0000259" key="4">
    <source>
        <dbReference type="Pfam" id="PF00703"/>
    </source>
</evidence>
<gene>
    <name evidence="9" type="ORF">AW736_08715</name>
</gene>
<evidence type="ECO:0008006" key="11">
    <source>
        <dbReference type="Google" id="ProtNLM"/>
    </source>
</evidence>
<dbReference type="SUPFAM" id="SSF49303">
    <property type="entry name" value="beta-Galactosidase/glucuronidase domain"/>
    <property type="match status" value="1"/>
</dbReference>
<organism evidence="9 10">
    <name type="scientific">Termitidicoccus mucosus</name>
    <dbReference type="NCBI Taxonomy" id="1184151"/>
    <lineage>
        <taxon>Bacteria</taxon>
        <taxon>Pseudomonadati</taxon>
        <taxon>Verrucomicrobiota</taxon>
        <taxon>Opitutia</taxon>
        <taxon>Opitutales</taxon>
        <taxon>Opitutaceae</taxon>
        <taxon>Termitidicoccus</taxon>
    </lineage>
</organism>
<dbReference type="InterPro" id="IPR040605">
    <property type="entry name" value="Glyco_hydro2_dom5"/>
</dbReference>
<dbReference type="InterPro" id="IPR054593">
    <property type="entry name" value="Beta-mannosidase-like_N2"/>
</dbReference>
<dbReference type="PROSITE" id="PS00608">
    <property type="entry name" value="GLYCOSYL_HYDROL_F2_2"/>
    <property type="match status" value="1"/>
</dbReference>
<evidence type="ECO:0000256" key="2">
    <source>
        <dbReference type="ARBA" id="ARBA00022801"/>
    </source>
</evidence>
<comment type="caution">
    <text evidence="9">The sequence shown here is derived from an EMBL/GenBank/DDBJ whole genome shotgun (WGS) entry which is preliminary data.</text>
</comment>
<dbReference type="InterPro" id="IPR013783">
    <property type="entry name" value="Ig-like_fold"/>
</dbReference>
<dbReference type="InterPro" id="IPR023232">
    <property type="entry name" value="Glyco_hydro_2_AS"/>
</dbReference>
<dbReference type="InterPro" id="IPR008979">
    <property type="entry name" value="Galactose-bd-like_sf"/>
</dbReference>
<dbReference type="Pfam" id="PF00703">
    <property type="entry name" value="Glyco_hydro_2"/>
    <property type="match status" value="1"/>
</dbReference>
<dbReference type="STRING" id="1184151.AW736_08715"/>
<evidence type="ECO:0000259" key="6">
    <source>
        <dbReference type="Pfam" id="PF16355"/>
    </source>
</evidence>
<dbReference type="PANTHER" id="PTHR42732:SF1">
    <property type="entry name" value="BETA-MANNOSIDASE"/>
    <property type="match status" value="1"/>
</dbReference>